<evidence type="ECO:0000313" key="17">
    <source>
        <dbReference type="EMBL" id="MCU6790830.1"/>
    </source>
</evidence>
<sequence>MDNVTLELQQGQILGLIGETGSGKSVLGLSIPGLLPYNASIAGAIHYKGRNLLDLDSERMRKLRGTEIAFIPQNPASSLNPVMRIGRQMIEAIKGRGSRASKREHALRLLQELQLPDPEHKLRQYPFQLSGGMKQRILAAMGAAGSPSLLIADEPTKGLDALVRYQMVELLRRTAKHTGAGMLVITHDLQVAKSLCDVVAVMYAGQVVEMGAARELFQQPQHPYTQGLLRSMPVHGMVPIPGSSPGLSDVLPGCRFYPRCSIGVPSCNNSIPELVTLQSGKVRCWLHDPSGGLVQDVH</sequence>
<evidence type="ECO:0000256" key="6">
    <source>
        <dbReference type="ARBA" id="ARBA00022741"/>
    </source>
</evidence>
<keyword evidence="3" id="KW-0813">Transport</keyword>
<dbReference type="InterPro" id="IPR050388">
    <property type="entry name" value="ABC_Ni/Peptide_Import"/>
</dbReference>
<dbReference type="Pfam" id="PF00005">
    <property type="entry name" value="ABC_tran"/>
    <property type="match status" value="1"/>
</dbReference>
<evidence type="ECO:0000256" key="7">
    <source>
        <dbReference type="ARBA" id="ARBA00022840"/>
    </source>
</evidence>
<proteinExistence type="inferred from homology"/>
<keyword evidence="18" id="KW-1185">Reference proteome</keyword>
<dbReference type="InterPro" id="IPR003593">
    <property type="entry name" value="AAA+_ATPase"/>
</dbReference>
<dbReference type="PANTHER" id="PTHR43297:SF13">
    <property type="entry name" value="NICKEL ABC TRANSPORTER, ATP-BINDING PROTEIN"/>
    <property type="match status" value="1"/>
</dbReference>
<keyword evidence="8" id="KW-1278">Translocase</keyword>
<evidence type="ECO:0000256" key="4">
    <source>
        <dbReference type="ARBA" id="ARBA00022475"/>
    </source>
</evidence>
<comment type="similarity">
    <text evidence="2">Belongs to the ABC transporter superfamily.</text>
</comment>
<evidence type="ECO:0000256" key="5">
    <source>
        <dbReference type="ARBA" id="ARBA00022596"/>
    </source>
</evidence>
<dbReference type="Pfam" id="PF08352">
    <property type="entry name" value="oligo_HPY"/>
    <property type="match status" value="1"/>
</dbReference>
<evidence type="ECO:0000256" key="10">
    <source>
        <dbReference type="ARBA" id="ARBA00023112"/>
    </source>
</evidence>
<evidence type="ECO:0000256" key="1">
    <source>
        <dbReference type="ARBA" id="ARBA00004202"/>
    </source>
</evidence>
<keyword evidence="6" id="KW-0547">Nucleotide-binding</keyword>
<dbReference type="Proteomes" id="UP001652445">
    <property type="component" value="Unassembled WGS sequence"/>
</dbReference>
<comment type="subunit">
    <text evidence="12">The complex is composed of two ATP-binding proteins (NikD and NikE), two transmembrane proteins (NikB and NikC) and a solute-binding protein (NikA).</text>
</comment>
<protein>
    <recommendedName>
        <fullName evidence="14">Nickel import system ATP-binding protein NikD</fullName>
        <ecNumber evidence="13">7.2.2.11</ecNumber>
    </recommendedName>
</protein>
<keyword evidence="10" id="KW-0921">Nickel transport</keyword>
<dbReference type="PROSITE" id="PS50893">
    <property type="entry name" value="ABC_TRANSPORTER_2"/>
    <property type="match status" value="1"/>
</dbReference>
<dbReference type="PANTHER" id="PTHR43297">
    <property type="entry name" value="OLIGOPEPTIDE TRANSPORT ATP-BINDING PROTEIN APPD"/>
    <property type="match status" value="1"/>
</dbReference>
<keyword evidence="7 17" id="KW-0067">ATP-binding</keyword>
<accession>A0ABT2U872</accession>
<organism evidence="17 18">
    <name type="scientific">Paenibacillus baimaensis</name>
    <dbReference type="NCBI Taxonomy" id="2982185"/>
    <lineage>
        <taxon>Bacteria</taxon>
        <taxon>Bacillati</taxon>
        <taxon>Bacillota</taxon>
        <taxon>Bacilli</taxon>
        <taxon>Bacillales</taxon>
        <taxon>Paenibacillaceae</taxon>
        <taxon>Paenibacillus</taxon>
    </lineage>
</organism>
<dbReference type="GO" id="GO:0005524">
    <property type="term" value="F:ATP binding"/>
    <property type="evidence" value="ECO:0007669"/>
    <property type="project" value="UniProtKB-KW"/>
</dbReference>
<evidence type="ECO:0000256" key="12">
    <source>
        <dbReference type="ARBA" id="ARBA00038669"/>
    </source>
</evidence>
<evidence type="ECO:0000256" key="15">
    <source>
        <dbReference type="ARBA" id="ARBA00048610"/>
    </source>
</evidence>
<evidence type="ECO:0000256" key="8">
    <source>
        <dbReference type="ARBA" id="ARBA00022967"/>
    </source>
</evidence>
<dbReference type="NCBIfam" id="TIGR01727">
    <property type="entry name" value="oligo_HPY"/>
    <property type="match status" value="1"/>
</dbReference>
<keyword evidence="11" id="KW-0472">Membrane</keyword>
<gene>
    <name evidence="17" type="ORF">OB236_01700</name>
</gene>
<dbReference type="EC" id="7.2.2.11" evidence="13"/>
<keyword evidence="9" id="KW-0406">Ion transport</keyword>
<evidence type="ECO:0000256" key="14">
    <source>
        <dbReference type="ARBA" id="ARBA00044143"/>
    </source>
</evidence>
<evidence type="ECO:0000313" key="18">
    <source>
        <dbReference type="Proteomes" id="UP001652445"/>
    </source>
</evidence>
<keyword evidence="4" id="KW-1003">Cell membrane</keyword>
<feature type="domain" description="ABC transporter" evidence="16">
    <location>
        <begin position="1"/>
        <end position="229"/>
    </location>
</feature>
<dbReference type="InterPro" id="IPR027417">
    <property type="entry name" value="P-loop_NTPase"/>
</dbReference>
<dbReference type="InterPro" id="IPR013563">
    <property type="entry name" value="Oligopep_ABC_C"/>
</dbReference>
<comment type="catalytic activity">
    <reaction evidence="15">
        <text>Ni(2+)(out) + ATP + H2O = Ni(2+)(in) + ADP + phosphate + H(+)</text>
        <dbReference type="Rhea" id="RHEA:15557"/>
        <dbReference type="ChEBI" id="CHEBI:15377"/>
        <dbReference type="ChEBI" id="CHEBI:15378"/>
        <dbReference type="ChEBI" id="CHEBI:30616"/>
        <dbReference type="ChEBI" id="CHEBI:43474"/>
        <dbReference type="ChEBI" id="CHEBI:49786"/>
        <dbReference type="ChEBI" id="CHEBI:456216"/>
        <dbReference type="EC" id="7.2.2.11"/>
    </reaction>
    <physiologicalReaction direction="left-to-right" evidence="15">
        <dbReference type="Rhea" id="RHEA:15558"/>
    </physiologicalReaction>
</comment>
<evidence type="ECO:0000256" key="13">
    <source>
        <dbReference type="ARBA" id="ARBA00039098"/>
    </source>
</evidence>
<name>A0ABT2U872_9BACL</name>
<dbReference type="EMBL" id="JAOQIO010000006">
    <property type="protein sequence ID" value="MCU6790830.1"/>
    <property type="molecule type" value="Genomic_DNA"/>
</dbReference>
<evidence type="ECO:0000256" key="11">
    <source>
        <dbReference type="ARBA" id="ARBA00023136"/>
    </source>
</evidence>
<dbReference type="CDD" id="cd03257">
    <property type="entry name" value="ABC_NikE_OppD_transporters"/>
    <property type="match status" value="1"/>
</dbReference>
<dbReference type="Gene3D" id="3.40.50.300">
    <property type="entry name" value="P-loop containing nucleotide triphosphate hydrolases"/>
    <property type="match status" value="1"/>
</dbReference>
<evidence type="ECO:0000256" key="9">
    <source>
        <dbReference type="ARBA" id="ARBA00023065"/>
    </source>
</evidence>
<dbReference type="SMART" id="SM00382">
    <property type="entry name" value="AAA"/>
    <property type="match status" value="1"/>
</dbReference>
<dbReference type="SUPFAM" id="SSF52540">
    <property type="entry name" value="P-loop containing nucleoside triphosphate hydrolases"/>
    <property type="match status" value="1"/>
</dbReference>
<evidence type="ECO:0000256" key="3">
    <source>
        <dbReference type="ARBA" id="ARBA00022448"/>
    </source>
</evidence>
<comment type="subcellular location">
    <subcellularLocation>
        <location evidence="1">Cell membrane</location>
        <topology evidence="1">Peripheral membrane protein</topology>
    </subcellularLocation>
</comment>
<evidence type="ECO:0000256" key="2">
    <source>
        <dbReference type="ARBA" id="ARBA00005417"/>
    </source>
</evidence>
<dbReference type="RefSeq" id="WP_262682353.1">
    <property type="nucleotide sequence ID" value="NZ_JAOQIO010000006.1"/>
</dbReference>
<dbReference type="InterPro" id="IPR003439">
    <property type="entry name" value="ABC_transporter-like_ATP-bd"/>
</dbReference>
<evidence type="ECO:0000259" key="16">
    <source>
        <dbReference type="PROSITE" id="PS50893"/>
    </source>
</evidence>
<comment type="caution">
    <text evidence="17">The sequence shown here is derived from an EMBL/GenBank/DDBJ whole genome shotgun (WGS) entry which is preliminary data.</text>
</comment>
<keyword evidence="5" id="KW-0533">Nickel</keyword>
<reference evidence="17 18" key="1">
    <citation type="submission" date="2022-09" db="EMBL/GenBank/DDBJ databases">
        <authorList>
            <person name="Han X.L."/>
            <person name="Wang Q."/>
            <person name="Lu T."/>
        </authorList>
    </citation>
    <scope>NUCLEOTIDE SEQUENCE [LARGE SCALE GENOMIC DNA]</scope>
    <source>
        <strain evidence="17 18">WQ 127069</strain>
    </source>
</reference>